<dbReference type="PANTHER" id="PTHR31668:SF26">
    <property type="entry name" value="GLUCOSE TRANSPORT TRANSCRIPTION REGULATOR RGT1-RELATED"/>
    <property type="match status" value="1"/>
</dbReference>
<organism evidence="8 9">
    <name type="scientific">Macrophomina phaseolina</name>
    <dbReference type="NCBI Taxonomy" id="35725"/>
    <lineage>
        <taxon>Eukaryota</taxon>
        <taxon>Fungi</taxon>
        <taxon>Dikarya</taxon>
        <taxon>Ascomycota</taxon>
        <taxon>Pezizomycotina</taxon>
        <taxon>Dothideomycetes</taxon>
        <taxon>Dothideomycetes incertae sedis</taxon>
        <taxon>Botryosphaeriales</taxon>
        <taxon>Botryosphaeriaceae</taxon>
        <taxon>Macrophomina</taxon>
    </lineage>
</organism>
<keyword evidence="5" id="KW-0539">Nucleus</keyword>
<dbReference type="InterPro" id="IPR001138">
    <property type="entry name" value="Zn2Cys6_DnaBD"/>
</dbReference>
<feature type="domain" description="Zn(2)-C6 fungal-type" evidence="7">
    <location>
        <begin position="129"/>
        <end position="163"/>
    </location>
</feature>
<feature type="compositionally biased region" description="Polar residues" evidence="6">
    <location>
        <begin position="46"/>
        <end position="56"/>
    </location>
</feature>
<dbReference type="Gene3D" id="4.10.240.10">
    <property type="entry name" value="Zn(2)-C6 fungal-type DNA-binding domain"/>
    <property type="match status" value="1"/>
</dbReference>
<feature type="compositionally biased region" description="Basic and acidic residues" evidence="6">
    <location>
        <begin position="692"/>
        <end position="701"/>
    </location>
</feature>
<dbReference type="PROSITE" id="PS50048">
    <property type="entry name" value="ZN2_CY6_FUNGAL_2"/>
    <property type="match status" value="1"/>
</dbReference>
<feature type="compositionally biased region" description="Polar residues" evidence="6">
    <location>
        <begin position="247"/>
        <end position="269"/>
    </location>
</feature>
<gene>
    <name evidence="8" type="ORF">B0J12DRAFT_610790</name>
</gene>
<evidence type="ECO:0000313" key="8">
    <source>
        <dbReference type="EMBL" id="KAH7020611.1"/>
    </source>
</evidence>
<dbReference type="InterPro" id="IPR050797">
    <property type="entry name" value="Carb_Metab_Trans_Reg"/>
</dbReference>
<feature type="region of interest" description="Disordered" evidence="6">
    <location>
        <begin position="18"/>
        <end position="130"/>
    </location>
</feature>
<keyword evidence="3" id="KW-0238">DNA-binding</keyword>
<keyword evidence="9" id="KW-1185">Reference proteome</keyword>
<dbReference type="EMBL" id="JAGTJR010000067">
    <property type="protein sequence ID" value="KAH7020611.1"/>
    <property type="molecule type" value="Genomic_DNA"/>
</dbReference>
<evidence type="ECO:0000259" key="7">
    <source>
        <dbReference type="PROSITE" id="PS50048"/>
    </source>
</evidence>
<evidence type="ECO:0000256" key="2">
    <source>
        <dbReference type="ARBA" id="ARBA00023015"/>
    </source>
</evidence>
<dbReference type="SMART" id="SM00066">
    <property type="entry name" value="GAL4"/>
    <property type="match status" value="1"/>
</dbReference>
<protein>
    <recommendedName>
        <fullName evidence="7">Zn(2)-C6 fungal-type domain-containing protein</fullName>
    </recommendedName>
</protein>
<feature type="compositionally biased region" description="Low complexity" evidence="6">
    <location>
        <begin position="98"/>
        <end position="109"/>
    </location>
</feature>
<evidence type="ECO:0000256" key="4">
    <source>
        <dbReference type="ARBA" id="ARBA00023163"/>
    </source>
</evidence>
<reference evidence="8 9" key="1">
    <citation type="journal article" date="2021" name="Nat. Commun.">
        <title>Genetic determinants of endophytism in the Arabidopsis root mycobiome.</title>
        <authorList>
            <person name="Mesny F."/>
            <person name="Miyauchi S."/>
            <person name="Thiergart T."/>
            <person name="Pickel B."/>
            <person name="Atanasova L."/>
            <person name="Karlsson M."/>
            <person name="Huettel B."/>
            <person name="Barry K.W."/>
            <person name="Haridas S."/>
            <person name="Chen C."/>
            <person name="Bauer D."/>
            <person name="Andreopoulos W."/>
            <person name="Pangilinan J."/>
            <person name="LaButti K."/>
            <person name="Riley R."/>
            <person name="Lipzen A."/>
            <person name="Clum A."/>
            <person name="Drula E."/>
            <person name="Henrissat B."/>
            <person name="Kohler A."/>
            <person name="Grigoriev I.V."/>
            <person name="Martin F.M."/>
            <person name="Hacquard S."/>
        </authorList>
    </citation>
    <scope>NUCLEOTIDE SEQUENCE [LARGE SCALE GENOMIC DNA]</scope>
    <source>
        <strain evidence="8 9">MPI-SDFR-AT-0080</strain>
    </source>
</reference>
<dbReference type="Pfam" id="PF00172">
    <property type="entry name" value="Zn_clus"/>
    <property type="match status" value="1"/>
</dbReference>
<comment type="caution">
    <text evidence="8">The sequence shown here is derived from an EMBL/GenBank/DDBJ whole genome shotgun (WGS) entry which is preliminary data.</text>
</comment>
<evidence type="ECO:0000256" key="1">
    <source>
        <dbReference type="ARBA" id="ARBA00022723"/>
    </source>
</evidence>
<evidence type="ECO:0000313" key="9">
    <source>
        <dbReference type="Proteomes" id="UP000774617"/>
    </source>
</evidence>
<evidence type="ECO:0000256" key="6">
    <source>
        <dbReference type="SAM" id="MobiDB-lite"/>
    </source>
</evidence>
<name>A0ABQ8FUQ7_9PEZI</name>
<dbReference type="PROSITE" id="PS00463">
    <property type="entry name" value="ZN2_CY6_FUNGAL_1"/>
    <property type="match status" value="1"/>
</dbReference>
<keyword evidence="2" id="KW-0805">Transcription regulation</keyword>
<dbReference type="CDD" id="cd12148">
    <property type="entry name" value="fungal_TF_MHR"/>
    <property type="match status" value="1"/>
</dbReference>
<dbReference type="CDD" id="cd00067">
    <property type="entry name" value="GAL4"/>
    <property type="match status" value="1"/>
</dbReference>
<keyword evidence="1" id="KW-0479">Metal-binding</keyword>
<feature type="region of interest" description="Disordered" evidence="6">
    <location>
        <begin position="218"/>
        <end position="277"/>
    </location>
</feature>
<evidence type="ECO:0000256" key="5">
    <source>
        <dbReference type="ARBA" id="ARBA00023242"/>
    </source>
</evidence>
<dbReference type="InterPro" id="IPR036864">
    <property type="entry name" value="Zn2-C6_fun-type_DNA-bd_sf"/>
</dbReference>
<dbReference type="SUPFAM" id="SSF57701">
    <property type="entry name" value="Zn2/Cys6 DNA-binding domain"/>
    <property type="match status" value="1"/>
</dbReference>
<accession>A0ABQ8FUQ7</accession>
<evidence type="ECO:0000256" key="3">
    <source>
        <dbReference type="ARBA" id="ARBA00023125"/>
    </source>
</evidence>
<dbReference type="Proteomes" id="UP000774617">
    <property type="component" value="Unassembled WGS sequence"/>
</dbReference>
<feature type="region of interest" description="Disordered" evidence="6">
    <location>
        <begin position="143"/>
        <end position="175"/>
    </location>
</feature>
<proteinExistence type="predicted"/>
<sequence>MSEPQSYPSPNAAQMAAGAAGLYAHPNGNMSPPEPSSAVDPHLSLHSGQTLEQELSAQLRGATDSSMGAAQNHPPQHGLPIPHVPQVHTPVQQPSTPQQMAQNAMNMAQDPHYSQQDSNQRKRSKVSRACDECRRKKIRCDATSENGPEACTSCKRTGARCQFSRQPMKRGPSKGYIKELADRLSRLEYEQQQQIGHSPQNGQQHAHVPELQNYLQSMGDQGMAGLPDFSASPAPQYGNERKRTHSMSEGPNDQFRTSMSQPPNGNQQPWDRREPFNSGYEQDPAVAFFEFGQNADVAVNEAVVLTGHRYYRVIQETYPILPFDLRNLKGRLANCDLKVREAFTAALDCVVRAWPSTSLAMEANHQERCNKAYQLLASVVAASSKPVNIILVQSYLLLAIEAETHGPHRSQSLSLPDSSTLKKMCVGAAAAIALDQRFHALIYRQRGQEISPDGDDSLARRLYWILFIIDQLQAISTSASPVLSAENSHLTGDDETVFTPGTFALARLCKVIGGLPEYHRTLSDAPPAPNDVMALYDPNSVITKFTKKSVLGRLETFSETLPADPQLLVLLTYFHVHLLIVRFTPGSEPGEIMHDAAAIVTHLQRHSSLITSPIHHFAALAALTLGELAEKDEFREEALRNLGELEGILNRNKIEGDLGWDASIREYVSKKRSSINESNGGSSTMLEHLAEAAVGERRDSASKSTENPPGSSGGSNADPPKDDISNAAAAAAAAATAAAALNQSLHFNPASLVRDGYLNVLAQVLSQQQPQQH</sequence>
<dbReference type="PANTHER" id="PTHR31668">
    <property type="entry name" value="GLUCOSE TRANSPORT TRANSCRIPTION REGULATOR RGT1-RELATED-RELATED"/>
    <property type="match status" value="1"/>
</dbReference>
<keyword evidence="4" id="KW-0804">Transcription</keyword>
<feature type="region of interest" description="Disordered" evidence="6">
    <location>
        <begin position="692"/>
        <end position="729"/>
    </location>
</feature>